<dbReference type="InterPro" id="IPR024083">
    <property type="entry name" value="Fumarase/histidase_N"/>
</dbReference>
<dbReference type="PANTHER" id="PTHR43814:SF1">
    <property type="entry name" value="ARGININOSUCCINATE LYASE"/>
    <property type="match status" value="1"/>
</dbReference>
<dbReference type="Gene3D" id="1.10.40.30">
    <property type="entry name" value="Fumarase/aspartase (C-terminal domain)"/>
    <property type="match status" value="1"/>
</dbReference>
<dbReference type="GO" id="GO:0004056">
    <property type="term" value="F:argininosuccinate lyase activity"/>
    <property type="evidence" value="ECO:0007669"/>
    <property type="project" value="UniProtKB-UniRule"/>
</dbReference>
<protein>
    <recommendedName>
        <fullName evidence="3 5">Argininosuccinate lyase</fullName>
        <ecNumber evidence="3 5">4.3.2.1</ecNumber>
    </recommendedName>
</protein>
<keyword evidence="7" id="KW-0456">Lyase</keyword>
<dbReference type="InterPro" id="IPR009049">
    <property type="entry name" value="Argininosuccinate_lyase"/>
</dbReference>
<evidence type="ECO:0000313" key="7">
    <source>
        <dbReference type="EMBL" id="AGC66818.1"/>
    </source>
</evidence>
<evidence type="ECO:0000256" key="4">
    <source>
        <dbReference type="ARBA" id="ARBA00022571"/>
    </source>
</evidence>
<dbReference type="KEGG" id="udi:ASNER_031"/>
<dbReference type="PRINTS" id="PR00149">
    <property type="entry name" value="FUMRATELYASE"/>
</dbReference>
<comment type="pathway">
    <text evidence="2">Amino-acid biosynthesis; L-arginine biosynthesis; L-arginine from L-ornithine and carbamoyl phosphate: step 3/3.</text>
</comment>
<dbReference type="PROSITE" id="PS00163">
    <property type="entry name" value="FUMARATE_LYASES"/>
    <property type="match status" value="1"/>
</dbReference>
<dbReference type="InterPro" id="IPR020557">
    <property type="entry name" value="Fumarate_lyase_CS"/>
</dbReference>
<evidence type="ECO:0000256" key="2">
    <source>
        <dbReference type="ARBA" id="ARBA00004941"/>
    </source>
</evidence>
<feature type="domain" description="Fumarate lyase N-terminal" evidence="6">
    <location>
        <begin position="44"/>
        <end position="299"/>
    </location>
</feature>
<dbReference type="PATRIC" id="fig|1133592.3.peg.26"/>
<dbReference type="Gene3D" id="1.20.200.10">
    <property type="entry name" value="Fumarase/aspartase (Central domain)"/>
    <property type="match status" value="1"/>
</dbReference>
<accession>L7VMN0</accession>
<dbReference type="UniPathway" id="UPA00068">
    <property type="reaction ID" value="UER00114"/>
</dbReference>
<proteinExistence type="predicted"/>
<dbReference type="EMBL" id="CP003263">
    <property type="protein sequence ID" value="AGC66818.1"/>
    <property type="molecule type" value="Genomic_DNA"/>
</dbReference>
<evidence type="ECO:0000256" key="5">
    <source>
        <dbReference type="NCBIfam" id="TIGR00838"/>
    </source>
</evidence>
<dbReference type="InterPro" id="IPR000362">
    <property type="entry name" value="Fumarate_lyase_fam"/>
</dbReference>
<dbReference type="GO" id="GO:0042450">
    <property type="term" value="P:L-arginine biosynthetic process via ornithine"/>
    <property type="evidence" value="ECO:0007669"/>
    <property type="project" value="UniProtKB-UniRule"/>
</dbReference>
<sequence>MKLWEKNFNISKEIELFTIGNDRDIDIKLAPFDVIGTLGHIRMLESIGLLSKEELIVLSTALRKIFLSITNGNFKIENTVEDIHSQVEIILISFLGNVGMKIHSGRSRNDQVLLDLRLFIREEIQKIVNYVKPLFDIMIHLSEYYKEVLLPGYSHYQIAMPSSFGLWFSSYAESLSDDLLLLEASYRVVNKNPLGSAAGYGSSFPLNRIMTTELLGFEDMNINVIYAQMGRGKIERVVANALSNIGSTLSRFSQDVCLYMGYNFLFLYFPDHLTTGSSIMPHKKNPDVFELIRGRCNHIKAFTNEIYLITTNLSSGYHRDLQIIKESFLPIFEVLKNCLFIARYMLEHILINENSMEDQRYSYVFSVDLVNKYVQEGLSFREAYKKVGLSIQEGQFQYIKVIRHILEGSIGNLCNDSIQNNMQKVLTALNFSKSNESIDKLLKRL</sequence>
<dbReference type="InterPro" id="IPR008948">
    <property type="entry name" value="L-Aspartase-like"/>
</dbReference>
<dbReference type="PANTHER" id="PTHR43814">
    <property type="entry name" value="ARGININOSUCCINATE LYASE"/>
    <property type="match status" value="1"/>
</dbReference>
<dbReference type="SUPFAM" id="SSF48557">
    <property type="entry name" value="L-aspartase-like"/>
    <property type="match status" value="1"/>
</dbReference>
<reference evidence="7 8" key="1">
    <citation type="journal article" date="2013" name="Environ. Microbiol.">
        <title>The nutrient supplying capabilities of Uzinura, an endosymbiont of armoured scale insects.</title>
        <authorList>
            <person name="Sabree Z.L."/>
            <person name="Huang C.Y."/>
            <person name="Okusu A."/>
            <person name="Moran N.A."/>
            <person name="Normark B.B."/>
        </authorList>
    </citation>
    <scope>NUCLEOTIDE SEQUENCE [LARGE SCALE GENOMIC DNA]</scope>
    <source>
        <strain evidence="7 8">ASNER</strain>
    </source>
</reference>
<comment type="catalytic activity">
    <reaction evidence="1">
        <text>2-(N(omega)-L-arginino)succinate = fumarate + L-arginine</text>
        <dbReference type="Rhea" id="RHEA:24020"/>
        <dbReference type="ChEBI" id="CHEBI:29806"/>
        <dbReference type="ChEBI" id="CHEBI:32682"/>
        <dbReference type="ChEBI" id="CHEBI:57472"/>
        <dbReference type="EC" id="4.3.2.1"/>
    </reaction>
</comment>
<keyword evidence="4" id="KW-0055">Arginine biosynthesis</keyword>
<keyword evidence="8" id="KW-1185">Reference proteome</keyword>
<dbReference type="OrthoDB" id="9769623at2"/>
<evidence type="ECO:0000256" key="3">
    <source>
        <dbReference type="ARBA" id="ARBA00012338"/>
    </source>
</evidence>
<dbReference type="NCBIfam" id="TIGR00838">
    <property type="entry name" value="argH"/>
    <property type="match status" value="1"/>
</dbReference>
<dbReference type="GO" id="GO:0005829">
    <property type="term" value="C:cytosol"/>
    <property type="evidence" value="ECO:0007669"/>
    <property type="project" value="TreeGrafter"/>
</dbReference>
<evidence type="ECO:0000259" key="6">
    <source>
        <dbReference type="Pfam" id="PF00206"/>
    </source>
</evidence>
<gene>
    <name evidence="7" type="primary">argH</name>
    <name evidence="7" type="ORF">ASNER_031</name>
</gene>
<keyword evidence="4" id="KW-0028">Amino-acid biosynthesis</keyword>
<dbReference type="Pfam" id="PF00206">
    <property type="entry name" value="Lyase_1"/>
    <property type="match status" value="1"/>
</dbReference>
<dbReference type="Gene3D" id="1.10.275.10">
    <property type="entry name" value="Fumarase/aspartase (N-terminal domain)"/>
    <property type="match status" value="1"/>
</dbReference>
<organism evidence="7 8">
    <name type="scientific">Candidatus Uzinura diaspidicola str. ASNER</name>
    <dbReference type="NCBI Taxonomy" id="1133592"/>
    <lineage>
        <taxon>Bacteria</taxon>
        <taxon>Pseudomonadati</taxon>
        <taxon>Bacteroidota</taxon>
        <taxon>Flavobacteriia</taxon>
        <taxon>Flavobacteriales</taxon>
        <taxon>Candidatus Uzinura</taxon>
    </lineage>
</organism>
<dbReference type="EC" id="4.3.2.1" evidence="3 5"/>
<name>L7VMN0_9FLAO</name>
<dbReference type="HOGENOM" id="CLU_027272_2_0_10"/>
<dbReference type="Proteomes" id="UP000011174">
    <property type="component" value="Chromosome"/>
</dbReference>
<dbReference type="PRINTS" id="PR00145">
    <property type="entry name" value="ARGSUCLYASE"/>
</dbReference>
<dbReference type="AlphaFoldDB" id="L7VMN0"/>
<evidence type="ECO:0000313" key="8">
    <source>
        <dbReference type="Proteomes" id="UP000011174"/>
    </source>
</evidence>
<dbReference type="STRING" id="1133592.ASNER_031"/>
<dbReference type="InterPro" id="IPR022761">
    <property type="entry name" value="Fumarate_lyase_N"/>
</dbReference>
<evidence type="ECO:0000256" key="1">
    <source>
        <dbReference type="ARBA" id="ARBA00000985"/>
    </source>
</evidence>